<organism evidence="3 4">
    <name type="scientific">Dactylosporangium siamense</name>
    <dbReference type="NCBI Taxonomy" id="685454"/>
    <lineage>
        <taxon>Bacteria</taxon>
        <taxon>Bacillati</taxon>
        <taxon>Actinomycetota</taxon>
        <taxon>Actinomycetes</taxon>
        <taxon>Micromonosporales</taxon>
        <taxon>Micromonosporaceae</taxon>
        <taxon>Dactylosporangium</taxon>
    </lineage>
</organism>
<dbReference type="Gene3D" id="2.130.10.10">
    <property type="entry name" value="YVTN repeat-like/Quinoprotein amine dehydrogenase"/>
    <property type="match status" value="2"/>
</dbReference>
<dbReference type="EMBL" id="BONQ01000126">
    <property type="protein sequence ID" value="GIG49993.1"/>
    <property type="molecule type" value="Genomic_DNA"/>
</dbReference>
<sequence>MATDDLARWARLHTDSAGLSPASPAERIEMQRVITLPPAGSGAVSAMTGGVLRDGRTVVITGHPSGEIVVRDLTGTVLRGHQMPFSVARLRAERLPAVDSMFVVEDNAIGGTFLSRLDPLGADRSGGFTHWLAGPASAISSTTGEGALVAVIGYRAFPLYEASTGTRLGQLLLGRLPTARSAALATTHNDQVRLVVATDFDNLYVWELSAVDGRPTAVTVADRLPSGPAVALQAENAAELYFPDSGERFRVPLPGRAAHEPLAAIPTAGGMILATTGVNGDAVTLHRVPTGDVLASLSIPDGTTALAAIPLADGTHLLAVTDRTGTVHLWRPAALPPPASTDVILVGEFRVEGIPVELASAELQDGRLVALTTVNDARSVLYDERGTVRARMAMAPDQASTCVLPDGRDGLAVKEKVNVTFVDLVSGQVTNWTSAHHLTIVGQAATGRLDDGTHVVIHGSTVRSIDLVSLHGALPIRRIPRQGGLDLAMFLGRLADGRQVLIAAAGMDDLAVWDVATGTRIATLEHANTSAARLATLPGGRPGLVDCKRSGIRSWDLETGSGREFTAPASPSLSNSSGTVRFANDVAATRENESTVELWSLTTGRLIGQVHHPAQVISLATSTDQIRMLTIDMNRVARLWRFGTPTAGAPPEVVDVTVQTRDNVSTNHAGSGLVFVESDGRTLLVRSGRYAAAFDPATLRERWEAGPFPNNAGGFCAQQTSTGPILAITTSDGFYVVDARTGTVLRRPAPQSGTAFLGVAFDPRDDGATLFLGGHNSQHIRNRWRTDDITSTPFNATGLTRPQMHLTARHQISGDRLILGYGSAAGEVLVIDADTMETLLLQRVDFSALPSAASRTTTVLFVDDSDGRPVVIVVGGRQAHALNLDGTVRWSRDAVPANWDAFNPAGVVRHPGHGWLMCLVRSESEVDLMDPLDGTVLGTVSAPEVSRLTAVAIHAADQDHVTVAANGFSPANQPALAVWHVTLRHVAAQQDPTIVTDPDRIRQAARGVAAAASTGWWVPLGAVLEAVRLLDGLPATGAEGVRLLRGLRWPADARLGLAMLLLADLDAEPRLAPPPDSDPATLLKTLITHVRDAHGTPDPPTQPITPAPVGGELVELLQFIGPAAVAADPLLPLRLRDTPEIIAYDFPRHGRPGGAATKVGTVDGIEAGVDGVVRTGTLSRILPSELALPPELFRIRWLRGETLYRRIDTETPQALGDVTVVLDVSPATAGPVEGVLRAVAHALTVTLWASGGHPWLVTASQPETRIAVDTGVQLSGIWTVRSLDPANLTEAIPATGHTIVLTGWRAVTTGLIRPAPNVNIVTAHATGDPPRRRPTSPHHWHLGPDADTTAINAVAANVLTAERPVHR</sequence>
<evidence type="ECO:0000313" key="4">
    <source>
        <dbReference type="Proteomes" id="UP000660611"/>
    </source>
</evidence>
<dbReference type="Proteomes" id="UP000660611">
    <property type="component" value="Unassembled WGS sequence"/>
</dbReference>
<name>A0A919UGS8_9ACTN</name>
<keyword evidence="4" id="KW-1185">Reference proteome</keyword>
<gene>
    <name evidence="3" type="ORF">Dsi01nite_080340</name>
</gene>
<dbReference type="InterPro" id="IPR015943">
    <property type="entry name" value="WD40/YVTN_repeat-like_dom_sf"/>
</dbReference>
<keyword evidence="2" id="KW-0677">Repeat</keyword>
<evidence type="ECO:0000256" key="2">
    <source>
        <dbReference type="ARBA" id="ARBA00022737"/>
    </source>
</evidence>
<dbReference type="PANTHER" id="PTHR44019">
    <property type="entry name" value="WD REPEAT-CONTAINING PROTEIN 55"/>
    <property type="match status" value="1"/>
</dbReference>
<reference evidence="3" key="1">
    <citation type="submission" date="2021-01" db="EMBL/GenBank/DDBJ databases">
        <title>Whole genome shotgun sequence of Dactylosporangium siamense NBRC 106093.</title>
        <authorList>
            <person name="Komaki H."/>
            <person name="Tamura T."/>
        </authorList>
    </citation>
    <scope>NUCLEOTIDE SEQUENCE</scope>
    <source>
        <strain evidence="3">NBRC 106093</strain>
    </source>
</reference>
<keyword evidence="1" id="KW-0853">WD repeat</keyword>
<dbReference type="InterPro" id="IPR050505">
    <property type="entry name" value="WDR55/POC1"/>
</dbReference>
<dbReference type="SUPFAM" id="SSF50998">
    <property type="entry name" value="Quinoprotein alcohol dehydrogenase-like"/>
    <property type="match status" value="3"/>
</dbReference>
<dbReference type="PANTHER" id="PTHR44019:SF8">
    <property type="entry name" value="POC1 CENTRIOLAR PROTEIN HOMOLOG"/>
    <property type="match status" value="1"/>
</dbReference>
<accession>A0A919UGS8</accession>
<comment type="caution">
    <text evidence="3">The sequence shown here is derived from an EMBL/GenBank/DDBJ whole genome shotgun (WGS) entry which is preliminary data.</text>
</comment>
<proteinExistence type="predicted"/>
<evidence type="ECO:0000256" key="1">
    <source>
        <dbReference type="ARBA" id="ARBA00022574"/>
    </source>
</evidence>
<protein>
    <recommendedName>
        <fullName evidence="5">WD40 repeat domain-containing protein</fullName>
    </recommendedName>
</protein>
<dbReference type="InterPro" id="IPR011047">
    <property type="entry name" value="Quinoprotein_ADH-like_sf"/>
</dbReference>
<evidence type="ECO:0000313" key="3">
    <source>
        <dbReference type="EMBL" id="GIG49993.1"/>
    </source>
</evidence>
<dbReference type="RefSeq" id="WP_203851646.1">
    <property type="nucleotide sequence ID" value="NZ_BAAAVW010000029.1"/>
</dbReference>
<evidence type="ECO:0008006" key="5">
    <source>
        <dbReference type="Google" id="ProtNLM"/>
    </source>
</evidence>